<accession>A0A0K2V9T9</accession>
<name>A0A0K2V9T9_LEPSM</name>
<dbReference type="EMBL" id="HACA01029947">
    <property type="protein sequence ID" value="CDW47308.1"/>
    <property type="molecule type" value="Transcribed_RNA"/>
</dbReference>
<dbReference type="AlphaFoldDB" id="A0A0K2V9T9"/>
<protein>
    <submittedName>
        <fullName evidence="1">Uncharacterized protein</fullName>
    </submittedName>
</protein>
<organism evidence="1">
    <name type="scientific">Lepeophtheirus salmonis</name>
    <name type="common">Salmon louse</name>
    <name type="synonym">Caligus salmonis</name>
    <dbReference type="NCBI Taxonomy" id="72036"/>
    <lineage>
        <taxon>Eukaryota</taxon>
        <taxon>Metazoa</taxon>
        <taxon>Ecdysozoa</taxon>
        <taxon>Arthropoda</taxon>
        <taxon>Crustacea</taxon>
        <taxon>Multicrustacea</taxon>
        <taxon>Hexanauplia</taxon>
        <taxon>Copepoda</taxon>
        <taxon>Siphonostomatoida</taxon>
        <taxon>Caligidae</taxon>
        <taxon>Lepeophtheirus</taxon>
    </lineage>
</organism>
<sequence length="53" mass="5984">MIVDGIETKCRLRNTLYVPGLDYNLLHISQGTIGHTNLSFKQIFSKMNMSING</sequence>
<proteinExistence type="predicted"/>
<reference evidence="1" key="1">
    <citation type="submission" date="2014-05" db="EMBL/GenBank/DDBJ databases">
        <authorList>
            <person name="Chronopoulou M."/>
        </authorList>
    </citation>
    <scope>NUCLEOTIDE SEQUENCE</scope>
    <source>
        <tissue evidence="1">Whole organism</tissue>
    </source>
</reference>
<evidence type="ECO:0000313" key="1">
    <source>
        <dbReference type="EMBL" id="CDW47308.1"/>
    </source>
</evidence>